<dbReference type="NCBIfam" id="TIGR02532">
    <property type="entry name" value="IV_pilin_GFxxxE"/>
    <property type="match status" value="1"/>
</dbReference>
<evidence type="ECO:0000256" key="2">
    <source>
        <dbReference type="SAM" id="Phobius"/>
    </source>
</evidence>
<dbReference type="AlphaFoldDB" id="Q83Z83"/>
<name>Q83Z83_CITRO</name>
<keyword evidence="2" id="KW-1133">Transmembrane helix</keyword>
<dbReference type="InterPro" id="IPR012902">
    <property type="entry name" value="N_methyl_site"/>
</dbReference>
<evidence type="ECO:0000256" key="1">
    <source>
        <dbReference type="ARBA" id="ARBA00004167"/>
    </source>
</evidence>
<reference evidence="4" key="1">
    <citation type="journal article" date="2003" name="Mol. Microbiol.">
        <title>Identification of a novel type IV pilus gene cluster required for gastrointestinal colonization of Citrobacter rodentium.</title>
        <authorList>
            <person name="Mundy R."/>
            <person name="Pickard D."/>
            <person name="Wilson R.K."/>
            <person name="Simmons C.P."/>
            <person name="Dougan G."/>
            <person name="Frankel G."/>
        </authorList>
    </citation>
    <scope>NUCLEOTIDE SEQUENCE</scope>
    <source>
        <strain evidence="4">DBS100</strain>
    </source>
</reference>
<feature type="domain" description="CofB-like pilin" evidence="3">
    <location>
        <begin position="43"/>
        <end position="270"/>
    </location>
</feature>
<organism evidence="4">
    <name type="scientific">Citrobacter rodentium</name>
    <dbReference type="NCBI Taxonomy" id="67825"/>
    <lineage>
        <taxon>Bacteria</taxon>
        <taxon>Pseudomonadati</taxon>
        <taxon>Pseudomonadota</taxon>
        <taxon>Gammaproteobacteria</taxon>
        <taxon>Enterobacterales</taxon>
        <taxon>Enterobacteriaceae</taxon>
        <taxon>Citrobacter</taxon>
    </lineage>
</organism>
<evidence type="ECO:0000313" key="4">
    <source>
        <dbReference type="EMBL" id="AAO17806.1"/>
    </source>
</evidence>
<sequence length="627" mass="69482">MRPRNKASGFSLLEVIVVLAIVGGALVMYTNYARKQAAKEMRQTIANALVQEMKGVVNYLRDETLQTKGGEKDNPFYDSNGASANDAHYRYRITNSVNDINTGKATDYFLWGDDFNAQKQQRYLFISKSCNTSLKSEFELTTEYLPCSLVTAADNPAAKIDRIGFTSDDLTTPSSTVSRMDVIVAFAYTDGGDKYSFANYASAFNNALNNACLIASHIMIVRRKTSVDAWQLVTKADGTTPVEFSDMASNLKRLEKAGAGQQLGIRLTFDMNDNDSGSGGNAGNMCWNSTESKVELCYDQEPGTGVHGEDRILALNMTDQEDQRGDRVAGTLKANLVMENTSRPVFIFKRRYGGDLWLAADGNPERSTYTNNNNEEIEGEFYLDDNTSSRPWNGYSIRGWDTISDYYPSRAYDAFELVTPSVSEYSGTEYSINDITGKQNYIAEYDDSNKMSGWHRFAVQACPAVEQEIILRDANGEAILDNEGNKKTVKIVRKLYPRLSASISSVSAYNDGTGTVDMYTKQSETRKRLRDSKKLDMLGGVTVQVELAEQDVSQGISADHNSASKYIYPGGKYIWAVTAVIGMYDSETGLGHSIENPPFISYVITKWCSTIPQSGTPQDLLSTTTYK</sequence>
<feature type="transmembrane region" description="Helical" evidence="2">
    <location>
        <begin position="12"/>
        <end position="32"/>
    </location>
</feature>
<dbReference type="EMBL" id="AY158001">
    <property type="protein sequence ID" value="AAO17806.1"/>
    <property type="molecule type" value="Genomic_DNA"/>
</dbReference>
<protein>
    <submittedName>
        <fullName evidence="4">CfcB</fullName>
    </submittedName>
</protein>
<dbReference type="Pfam" id="PF07963">
    <property type="entry name" value="N_methyl"/>
    <property type="match status" value="1"/>
</dbReference>
<keyword evidence="2" id="KW-0472">Membrane</keyword>
<dbReference type="GO" id="GO:0016020">
    <property type="term" value="C:membrane"/>
    <property type="evidence" value="ECO:0007669"/>
    <property type="project" value="UniProtKB-SubCell"/>
</dbReference>
<evidence type="ECO:0000259" key="3">
    <source>
        <dbReference type="Pfam" id="PF21444"/>
    </source>
</evidence>
<dbReference type="InterPro" id="IPR048688">
    <property type="entry name" value="CofB-like_pilin_dom"/>
</dbReference>
<keyword evidence="2" id="KW-0812">Transmembrane</keyword>
<comment type="subcellular location">
    <subcellularLocation>
        <location evidence="1">Membrane</location>
        <topology evidence="1">Single-pass membrane protein</topology>
    </subcellularLocation>
</comment>
<dbReference type="Pfam" id="PF21444">
    <property type="entry name" value="CofB_pilin_dom"/>
    <property type="match status" value="1"/>
</dbReference>
<accession>Q83Z83</accession>
<gene>
    <name evidence="4" type="primary">cfcB</name>
</gene>
<proteinExistence type="predicted"/>